<dbReference type="PANTHER" id="PTHR13673:SF0">
    <property type="entry name" value="VPS35 ENDOSOMAL PROTEIN-SORTING FACTOR-LIKE"/>
    <property type="match status" value="1"/>
</dbReference>
<protein>
    <submittedName>
        <fullName evidence="6">Uncharacterized protein</fullName>
    </submittedName>
</protein>
<dbReference type="Proteomes" id="UP000291084">
    <property type="component" value="Chromosome 11"/>
</dbReference>
<name>A0A0S3T9Z9_PHAAN</name>
<dbReference type="PANTHER" id="PTHR13673">
    <property type="entry name" value="ESOPHAGEAL CANCER ASSOCIATED PROTEIN"/>
    <property type="match status" value="1"/>
</dbReference>
<dbReference type="GO" id="GO:0005768">
    <property type="term" value="C:endosome"/>
    <property type="evidence" value="ECO:0007669"/>
    <property type="project" value="UniProtKB-SubCell"/>
</dbReference>
<dbReference type="GO" id="GO:0032456">
    <property type="term" value="P:endocytic recycling"/>
    <property type="evidence" value="ECO:0007669"/>
    <property type="project" value="InterPro"/>
</dbReference>
<evidence type="ECO:0000256" key="4">
    <source>
        <dbReference type="ARBA" id="ARBA00022753"/>
    </source>
</evidence>
<evidence type="ECO:0000313" key="6">
    <source>
        <dbReference type="EMBL" id="BAU02030.1"/>
    </source>
</evidence>
<gene>
    <name evidence="6" type="primary">Vigan.11G143500</name>
    <name evidence="6" type="ORF">VIGAN_11143500</name>
</gene>
<dbReference type="InterPro" id="IPR029705">
    <property type="entry name" value="VPS35L"/>
</dbReference>
<evidence type="ECO:0000256" key="1">
    <source>
        <dbReference type="ARBA" id="ARBA00004177"/>
    </source>
</evidence>
<organism evidence="6 7">
    <name type="scientific">Vigna angularis var. angularis</name>
    <dbReference type="NCBI Taxonomy" id="157739"/>
    <lineage>
        <taxon>Eukaryota</taxon>
        <taxon>Viridiplantae</taxon>
        <taxon>Streptophyta</taxon>
        <taxon>Embryophyta</taxon>
        <taxon>Tracheophyta</taxon>
        <taxon>Spermatophyta</taxon>
        <taxon>Magnoliopsida</taxon>
        <taxon>eudicotyledons</taxon>
        <taxon>Gunneridae</taxon>
        <taxon>Pentapetalae</taxon>
        <taxon>rosids</taxon>
        <taxon>fabids</taxon>
        <taxon>Fabales</taxon>
        <taxon>Fabaceae</taxon>
        <taxon>Papilionoideae</taxon>
        <taxon>50 kb inversion clade</taxon>
        <taxon>NPAAA clade</taxon>
        <taxon>indigoferoid/millettioid clade</taxon>
        <taxon>Phaseoleae</taxon>
        <taxon>Vigna</taxon>
    </lineage>
</organism>
<evidence type="ECO:0000256" key="5">
    <source>
        <dbReference type="ARBA" id="ARBA00022927"/>
    </source>
</evidence>
<proteinExistence type="inferred from homology"/>
<evidence type="ECO:0000256" key="2">
    <source>
        <dbReference type="ARBA" id="ARBA00010704"/>
    </source>
</evidence>
<comment type="similarity">
    <text evidence="2">Belongs to the VPS35L family.</text>
</comment>
<dbReference type="AlphaFoldDB" id="A0A0S3T9Z9"/>
<keyword evidence="3" id="KW-0813">Transport</keyword>
<comment type="subcellular location">
    <subcellularLocation>
        <location evidence="1">Endosome</location>
    </subcellularLocation>
</comment>
<keyword evidence="7" id="KW-1185">Reference proteome</keyword>
<accession>A0A0S3T9Z9</accession>
<sequence>LENLLSAVQQEPSQAARGIMALEACNCIASSFMLNSELSPVCLTLIETAKSCLSAKDKYLQSTIQLLNKQCPTL</sequence>
<evidence type="ECO:0000256" key="3">
    <source>
        <dbReference type="ARBA" id="ARBA00022448"/>
    </source>
</evidence>
<evidence type="ECO:0000313" key="7">
    <source>
        <dbReference type="Proteomes" id="UP000291084"/>
    </source>
</evidence>
<dbReference type="GO" id="GO:0015031">
    <property type="term" value="P:protein transport"/>
    <property type="evidence" value="ECO:0007669"/>
    <property type="project" value="UniProtKB-KW"/>
</dbReference>
<keyword evidence="4" id="KW-0967">Endosome</keyword>
<keyword evidence="5" id="KW-0653">Protein transport</keyword>
<feature type="non-terminal residue" evidence="6">
    <location>
        <position position="1"/>
    </location>
</feature>
<dbReference type="OrthoDB" id="1390338at2759"/>
<dbReference type="EMBL" id="AP015044">
    <property type="protein sequence ID" value="BAU02030.1"/>
    <property type="molecule type" value="Genomic_DNA"/>
</dbReference>
<reference evidence="6 7" key="1">
    <citation type="journal article" date="2015" name="Sci. Rep.">
        <title>The power of single molecule real-time sequencing technology in the de novo assembly of a eukaryotic genome.</title>
        <authorList>
            <person name="Sakai H."/>
            <person name="Naito K."/>
            <person name="Ogiso-Tanaka E."/>
            <person name="Takahashi Y."/>
            <person name="Iseki K."/>
            <person name="Muto C."/>
            <person name="Satou K."/>
            <person name="Teruya K."/>
            <person name="Shiroma A."/>
            <person name="Shimoji M."/>
            <person name="Hirano T."/>
            <person name="Itoh T."/>
            <person name="Kaga A."/>
            <person name="Tomooka N."/>
        </authorList>
    </citation>
    <scope>NUCLEOTIDE SEQUENCE [LARGE SCALE GENOMIC DNA]</scope>
    <source>
        <strain evidence="7">cv. Shumari</strain>
    </source>
</reference>